<dbReference type="Gene3D" id="1.10.10.10">
    <property type="entry name" value="Winged helix-like DNA-binding domain superfamily/Winged helix DNA-binding domain"/>
    <property type="match status" value="1"/>
</dbReference>
<gene>
    <name evidence="4" type="ORF">QO015_003675</name>
</gene>
<protein>
    <submittedName>
        <fullName evidence="4">DNA processing protein</fullName>
    </submittedName>
</protein>
<dbReference type="PANTHER" id="PTHR43022:SF1">
    <property type="entry name" value="PROTEIN SMF"/>
    <property type="match status" value="1"/>
</dbReference>
<dbReference type="EMBL" id="JAUSWJ010000001">
    <property type="protein sequence ID" value="MDQ0518062.1"/>
    <property type="molecule type" value="Genomic_DNA"/>
</dbReference>
<dbReference type="InterPro" id="IPR057666">
    <property type="entry name" value="DrpA_SLOG"/>
</dbReference>
<dbReference type="InterPro" id="IPR041614">
    <property type="entry name" value="DprA_WH"/>
</dbReference>
<dbReference type="Pfam" id="PF02481">
    <property type="entry name" value="DNA_processg_A"/>
    <property type="match status" value="1"/>
</dbReference>
<reference evidence="4 5" key="1">
    <citation type="submission" date="2023-07" db="EMBL/GenBank/DDBJ databases">
        <title>Genomic Encyclopedia of Type Strains, Phase IV (KMG-IV): sequencing the most valuable type-strain genomes for metagenomic binning, comparative biology and taxonomic classification.</title>
        <authorList>
            <person name="Goeker M."/>
        </authorList>
    </citation>
    <scope>NUCLEOTIDE SEQUENCE [LARGE SCALE GENOMIC DNA]</scope>
    <source>
        <strain evidence="4 5">B1-1</strain>
    </source>
</reference>
<dbReference type="NCBIfam" id="TIGR00732">
    <property type="entry name" value="dprA"/>
    <property type="match status" value="1"/>
</dbReference>
<evidence type="ECO:0000313" key="5">
    <source>
        <dbReference type="Proteomes" id="UP001223743"/>
    </source>
</evidence>
<evidence type="ECO:0000259" key="2">
    <source>
        <dbReference type="Pfam" id="PF02481"/>
    </source>
</evidence>
<name>A0ABU0MAR6_9HYPH</name>
<proteinExistence type="inferred from homology"/>
<dbReference type="Proteomes" id="UP001223743">
    <property type="component" value="Unassembled WGS sequence"/>
</dbReference>
<dbReference type="SUPFAM" id="SSF102405">
    <property type="entry name" value="MCP/YpsA-like"/>
    <property type="match status" value="1"/>
</dbReference>
<comment type="caution">
    <text evidence="4">The sequence shown here is derived from an EMBL/GenBank/DDBJ whole genome shotgun (WGS) entry which is preliminary data.</text>
</comment>
<dbReference type="InterPro" id="IPR036388">
    <property type="entry name" value="WH-like_DNA-bd_sf"/>
</dbReference>
<evidence type="ECO:0000313" key="4">
    <source>
        <dbReference type="EMBL" id="MDQ0518062.1"/>
    </source>
</evidence>
<keyword evidence="5" id="KW-1185">Reference proteome</keyword>
<organism evidence="4 5">
    <name type="scientific">Kaistia geumhonensis</name>
    <dbReference type="NCBI Taxonomy" id="410839"/>
    <lineage>
        <taxon>Bacteria</taxon>
        <taxon>Pseudomonadati</taxon>
        <taxon>Pseudomonadota</taxon>
        <taxon>Alphaproteobacteria</taxon>
        <taxon>Hyphomicrobiales</taxon>
        <taxon>Kaistiaceae</taxon>
        <taxon>Kaistia</taxon>
    </lineage>
</organism>
<feature type="domain" description="DprA winged helix" evidence="3">
    <location>
        <begin position="321"/>
        <end position="373"/>
    </location>
</feature>
<dbReference type="Pfam" id="PF21102">
    <property type="entry name" value="DprA_N"/>
    <property type="match status" value="1"/>
</dbReference>
<sequence length="379" mass="39467">MTALPPTMPPISLSDRQRLDWLRLIRSENVGPATFRDLLRHFGSAAAALEGIPDLVKRSGRRIRLASREEAERELAGHLAIGARMVAISDPDYPQWLRAIDAAPPLLSMRGGGASLLERPMIAIVGARNASVAGRKIAAMIAAELGTDGFVVASGLARGIDAAAHEASLAGGTVAAFAGGLDRLYPPENAALADRIIGSGGAHVSEMPLGWEPRARDFPRRNRLVSGMAAGVVVVEAAERSGSLITARLAGLQGRIVCAVPGSPLDPRSSGSNRLIKDGAHLVTTARDVVEVVAPMLGRVVAPPPAWGEGDSAASRAIRLPEDGDLAVLIEALGPVPTAIDDIIRFTGLGAAVVQVLLLELDLAGRIGRHSGQRVSLIG</sequence>
<dbReference type="Pfam" id="PF17782">
    <property type="entry name" value="WHD_DprA"/>
    <property type="match status" value="1"/>
</dbReference>
<comment type="similarity">
    <text evidence="1">Belongs to the DprA/Smf family.</text>
</comment>
<dbReference type="Gene3D" id="3.40.50.450">
    <property type="match status" value="1"/>
</dbReference>
<evidence type="ECO:0000256" key="1">
    <source>
        <dbReference type="ARBA" id="ARBA00006525"/>
    </source>
</evidence>
<evidence type="ECO:0000259" key="3">
    <source>
        <dbReference type="Pfam" id="PF17782"/>
    </source>
</evidence>
<dbReference type="PANTHER" id="PTHR43022">
    <property type="entry name" value="PROTEIN SMF"/>
    <property type="match status" value="1"/>
</dbReference>
<dbReference type="InterPro" id="IPR003488">
    <property type="entry name" value="DprA"/>
</dbReference>
<feature type="domain" description="Smf/DprA SLOG" evidence="2">
    <location>
        <begin position="85"/>
        <end position="292"/>
    </location>
</feature>
<accession>A0ABU0MAR6</accession>